<proteinExistence type="predicted"/>
<evidence type="ECO:0008006" key="3">
    <source>
        <dbReference type="Google" id="ProtNLM"/>
    </source>
</evidence>
<dbReference type="Proteomes" id="UP000282926">
    <property type="component" value="Unassembled WGS sequence"/>
</dbReference>
<accession>A0ABY0CRP2</accession>
<sequence>MTVFDALFQQLIVLKRHLDQAAVPFILGGGMGLWLRDTFMTGQRSPRYERVLPSRSTEDLDLLLSAEVIIDPTQMKDLRDILKSLGFTAVVNYMQFEHELTVGGHRQTVKVDLLASPPHEDRLNDVKITAFRIRPKQTKKIHAYLTREAAGIHISPITLDVSSGLQSTAPAEVQIPSSLNYLVLKLHAFKDRHDISDTNPDGGRHHALDIFRIVTDMRQSDWKSAQHHTSTEKEMEYLQVAAYLQRRFFSNVSALGAVRIRENQSYQNERATFDTYLPLVLNDLDELFSDVENPAEDVFARWGLRQ</sequence>
<gene>
    <name evidence="1" type="ORF">EA187_12815</name>
</gene>
<protein>
    <recommendedName>
        <fullName evidence="3">Nucleotidyl transferase AbiEii/AbiGii toxin family protein</fullName>
    </recommendedName>
</protein>
<dbReference type="EMBL" id="SADD01000007">
    <property type="protein sequence ID" value="RVU43090.1"/>
    <property type="molecule type" value="Genomic_DNA"/>
</dbReference>
<evidence type="ECO:0000313" key="2">
    <source>
        <dbReference type="Proteomes" id="UP000282926"/>
    </source>
</evidence>
<name>A0ABY0CRP2_9DELT</name>
<reference evidence="1 2" key="1">
    <citation type="submission" date="2019-01" db="EMBL/GenBank/DDBJ databases">
        <title>Lujinxingia litoralis gen. nov., sp. nov. and Lujinxingia sediminis gen. nov., sp. nov., new members in the order Bradymonadales, isolated from coastal sediment.</title>
        <authorList>
            <person name="Li C.-M."/>
        </authorList>
    </citation>
    <scope>NUCLEOTIDE SEQUENCE [LARGE SCALE GENOMIC DNA]</scope>
    <source>
        <strain evidence="1 2">SEH01</strain>
    </source>
</reference>
<keyword evidence="2" id="KW-1185">Reference proteome</keyword>
<dbReference type="RefSeq" id="WP_127780504.1">
    <property type="nucleotide sequence ID" value="NZ_SADD01000007.1"/>
</dbReference>
<organism evidence="1 2">
    <name type="scientific">Lujinxingia sediminis</name>
    <dbReference type="NCBI Taxonomy" id="2480984"/>
    <lineage>
        <taxon>Bacteria</taxon>
        <taxon>Deltaproteobacteria</taxon>
        <taxon>Bradymonadales</taxon>
        <taxon>Lujinxingiaceae</taxon>
        <taxon>Lujinxingia</taxon>
    </lineage>
</organism>
<evidence type="ECO:0000313" key="1">
    <source>
        <dbReference type="EMBL" id="RVU43090.1"/>
    </source>
</evidence>
<comment type="caution">
    <text evidence="1">The sequence shown here is derived from an EMBL/GenBank/DDBJ whole genome shotgun (WGS) entry which is preliminary data.</text>
</comment>